<sequence>MGLDCTTQIPRPAPCRLYALAPPHALALPPTRRGGEGVLRLSSPYGSSGVCRGGLRRCKPTVAGSWTDCHGGSRHRYFLSPPPRSGVAGSAWACGTSEGSPPGRAPPQPASMLESAPLSSACPAPPSSPPSGPAEGVKAGIRPLGCTEAPASVCVPTAAAGARDRRRSPFTAGLCRRHPAAIWAAVDGAPPLPWRAHLRRHSPPLGHPPTLSVHRLRRPLSGGLAVACGGAGDPAWAPPSRARHRVPPLCTMRAARSRSAPCRTAAAAAAMVGIAAVAAAAGVAVAVVGDPVAPPPLGDPPPADNSAATAARQAAAGGGGRPGHPLSLPAVRPLGGPLPRPAVPAVPAAPVHARPRRGARPVWPGRYGVGAAGQRDGRGGDRPVCRWHLCVAAQ</sequence>
<comment type="caution">
    <text evidence="1">The sequence shown here is derived from an EMBL/GenBank/DDBJ whole genome shotgun (WGS) entry which is preliminary data.</text>
</comment>
<dbReference type="Proteomes" id="UP000798662">
    <property type="component" value="Chromosome 2"/>
</dbReference>
<reference evidence="1" key="1">
    <citation type="submission" date="2019-11" db="EMBL/GenBank/DDBJ databases">
        <title>Nori genome reveals adaptations in red seaweeds to the harsh intertidal environment.</title>
        <authorList>
            <person name="Wang D."/>
            <person name="Mao Y."/>
        </authorList>
    </citation>
    <scope>NUCLEOTIDE SEQUENCE</scope>
    <source>
        <tissue evidence="1">Gametophyte</tissue>
    </source>
</reference>
<proteinExistence type="predicted"/>
<evidence type="ECO:0000313" key="1">
    <source>
        <dbReference type="EMBL" id="KAK1866848.1"/>
    </source>
</evidence>
<protein>
    <submittedName>
        <fullName evidence="1">Uncharacterized protein</fullName>
    </submittedName>
</protein>
<organism evidence="1 2">
    <name type="scientific">Pyropia yezoensis</name>
    <name type="common">Susabi-nori</name>
    <name type="synonym">Porphyra yezoensis</name>
    <dbReference type="NCBI Taxonomy" id="2788"/>
    <lineage>
        <taxon>Eukaryota</taxon>
        <taxon>Rhodophyta</taxon>
        <taxon>Bangiophyceae</taxon>
        <taxon>Bangiales</taxon>
        <taxon>Bangiaceae</taxon>
        <taxon>Pyropia</taxon>
    </lineage>
</organism>
<accession>A0ACC3CAE3</accession>
<gene>
    <name evidence="1" type="ORF">I4F81_009360</name>
</gene>
<keyword evidence="2" id="KW-1185">Reference proteome</keyword>
<dbReference type="EMBL" id="CM020619">
    <property type="protein sequence ID" value="KAK1866848.1"/>
    <property type="molecule type" value="Genomic_DNA"/>
</dbReference>
<name>A0ACC3CAE3_PYRYE</name>
<evidence type="ECO:0000313" key="2">
    <source>
        <dbReference type="Proteomes" id="UP000798662"/>
    </source>
</evidence>